<reference evidence="1 2" key="1">
    <citation type="submission" date="2024-04" db="EMBL/GenBank/DDBJ databases">
        <authorList>
            <person name="Fracassetti M."/>
        </authorList>
    </citation>
    <scope>NUCLEOTIDE SEQUENCE [LARGE SCALE GENOMIC DNA]</scope>
</reference>
<sequence>MRLKIGWFRCVTRTTNLRQLPLTQMATWHEQEERKRGAEQDFYGRDLEFLRPGAWERVVTKSTTAEQDFGDATGRPIPLDELVSSRRRRWSRSAGLR</sequence>
<dbReference type="Proteomes" id="UP001497516">
    <property type="component" value="Chromosome 6"/>
</dbReference>
<accession>A0AAV2FAQ6</accession>
<evidence type="ECO:0000313" key="1">
    <source>
        <dbReference type="EMBL" id="CAL1395094.1"/>
    </source>
</evidence>
<gene>
    <name evidence="1" type="ORF">LTRI10_LOCUS35550</name>
</gene>
<protein>
    <submittedName>
        <fullName evidence="1">Uncharacterized protein</fullName>
    </submittedName>
</protein>
<dbReference type="AlphaFoldDB" id="A0AAV2FAQ6"/>
<proteinExistence type="predicted"/>
<keyword evidence="2" id="KW-1185">Reference proteome</keyword>
<dbReference type="EMBL" id="OZ034819">
    <property type="protein sequence ID" value="CAL1395094.1"/>
    <property type="molecule type" value="Genomic_DNA"/>
</dbReference>
<evidence type="ECO:0000313" key="2">
    <source>
        <dbReference type="Proteomes" id="UP001497516"/>
    </source>
</evidence>
<organism evidence="1 2">
    <name type="scientific">Linum trigynum</name>
    <dbReference type="NCBI Taxonomy" id="586398"/>
    <lineage>
        <taxon>Eukaryota</taxon>
        <taxon>Viridiplantae</taxon>
        <taxon>Streptophyta</taxon>
        <taxon>Embryophyta</taxon>
        <taxon>Tracheophyta</taxon>
        <taxon>Spermatophyta</taxon>
        <taxon>Magnoliopsida</taxon>
        <taxon>eudicotyledons</taxon>
        <taxon>Gunneridae</taxon>
        <taxon>Pentapetalae</taxon>
        <taxon>rosids</taxon>
        <taxon>fabids</taxon>
        <taxon>Malpighiales</taxon>
        <taxon>Linaceae</taxon>
        <taxon>Linum</taxon>
    </lineage>
</organism>
<name>A0AAV2FAQ6_9ROSI</name>